<feature type="compositionally biased region" description="Polar residues" evidence="1">
    <location>
        <begin position="77"/>
        <end position="87"/>
    </location>
</feature>
<feature type="compositionally biased region" description="Basic and acidic residues" evidence="1">
    <location>
        <begin position="111"/>
        <end position="122"/>
    </location>
</feature>
<dbReference type="Proteomes" id="UP000231586">
    <property type="component" value="Unassembled WGS sequence"/>
</dbReference>
<sequence length="122" mass="12611">MAGPRGTDDLVRGAAVALAGCSVHVSTGGDSGTELSGDKVAAIAESSLEKSVGERPDVECPDSITLKVGETSRCTLTDPSTGTQYGMTVSVKDDASDGSGLYSRSTRLRSPRPERLRAPRRG</sequence>
<dbReference type="RefSeq" id="WP_100349424.1">
    <property type="nucleotide sequence ID" value="NZ_PGTZ01000007.1"/>
</dbReference>
<feature type="domain" description="DUF4333" evidence="2">
    <location>
        <begin position="17"/>
        <end position="94"/>
    </location>
</feature>
<keyword evidence="4" id="KW-1185">Reference proteome</keyword>
<dbReference type="OrthoDB" id="5193721at2"/>
<dbReference type="EMBL" id="PGTZ01000007">
    <property type="protein sequence ID" value="PJI93784.1"/>
    <property type="molecule type" value="Genomic_DNA"/>
</dbReference>
<evidence type="ECO:0000259" key="2">
    <source>
        <dbReference type="Pfam" id="PF14230"/>
    </source>
</evidence>
<feature type="region of interest" description="Disordered" evidence="1">
    <location>
        <begin position="77"/>
        <end position="122"/>
    </location>
</feature>
<dbReference type="InterPro" id="IPR025637">
    <property type="entry name" value="DUF4333"/>
</dbReference>
<dbReference type="Pfam" id="PF14230">
    <property type="entry name" value="DUF4333"/>
    <property type="match status" value="1"/>
</dbReference>
<comment type="caution">
    <text evidence="3">The sequence shown here is derived from an EMBL/GenBank/DDBJ whole genome shotgun (WGS) entry which is preliminary data.</text>
</comment>
<proteinExistence type="predicted"/>
<evidence type="ECO:0000256" key="1">
    <source>
        <dbReference type="SAM" id="MobiDB-lite"/>
    </source>
</evidence>
<organism evidence="3 4">
    <name type="scientific">Luteimicrobium subarcticum</name>
    <dbReference type="NCBI Taxonomy" id="620910"/>
    <lineage>
        <taxon>Bacteria</taxon>
        <taxon>Bacillati</taxon>
        <taxon>Actinomycetota</taxon>
        <taxon>Actinomycetes</taxon>
        <taxon>Micrococcales</taxon>
        <taxon>Luteimicrobium</taxon>
    </lineage>
</organism>
<evidence type="ECO:0000313" key="3">
    <source>
        <dbReference type="EMBL" id="PJI93784.1"/>
    </source>
</evidence>
<dbReference type="AlphaFoldDB" id="A0A2M8WSC4"/>
<name>A0A2M8WSC4_9MICO</name>
<reference evidence="3 4" key="1">
    <citation type="submission" date="2017-11" db="EMBL/GenBank/DDBJ databases">
        <title>Genomic Encyclopedia of Archaeal and Bacterial Type Strains, Phase II (KMG-II): From Individual Species to Whole Genera.</title>
        <authorList>
            <person name="Goeker M."/>
        </authorList>
    </citation>
    <scope>NUCLEOTIDE SEQUENCE [LARGE SCALE GENOMIC DNA]</scope>
    <source>
        <strain evidence="3 4">DSM 22413</strain>
    </source>
</reference>
<protein>
    <submittedName>
        <fullName evidence="3">Uncharacterized protein DUF4333</fullName>
    </submittedName>
</protein>
<gene>
    <name evidence="3" type="ORF">CLV34_1259</name>
</gene>
<accession>A0A2M8WSC4</accession>
<evidence type="ECO:0000313" key="4">
    <source>
        <dbReference type="Proteomes" id="UP000231586"/>
    </source>
</evidence>